<dbReference type="InterPro" id="IPR001920">
    <property type="entry name" value="Asp/Glu_race"/>
</dbReference>
<protein>
    <submittedName>
        <fullName evidence="2">Amino-acid racemase</fullName>
    </submittedName>
</protein>
<dbReference type="InterPro" id="IPR015942">
    <property type="entry name" value="Asp/Glu/hydantoin_racemase"/>
</dbReference>
<dbReference type="PANTHER" id="PTHR21198:SF7">
    <property type="entry name" value="ASPARTATE-GLUTAMATE RACEMASE FAMILY"/>
    <property type="match status" value="1"/>
</dbReference>
<proteinExistence type="predicted"/>
<keyword evidence="1" id="KW-0413">Isomerase</keyword>
<reference evidence="2" key="1">
    <citation type="submission" date="2018-04" db="EMBL/GenBank/DDBJ databases">
        <title>Draft genome sequence of the Candidatus Spirobacillus cienkowskii, a pathogen of freshwater Daphnia species, reconstructed from hemolymph metagenomic reads.</title>
        <authorList>
            <person name="Bresciani L."/>
            <person name="Lemos L.N."/>
            <person name="Wale N."/>
            <person name="Lin J.Y."/>
            <person name="Fernandes G.R."/>
            <person name="Duffy M.A."/>
            <person name="Rodrigues J.M."/>
        </authorList>
    </citation>
    <scope>NUCLEOTIDE SEQUENCE [LARGE SCALE GENOMIC DNA]</scope>
    <source>
        <strain evidence="2">Binning01</strain>
    </source>
</reference>
<name>A0A369KPU2_9BACT</name>
<dbReference type="Proteomes" id="UP000253934">
    <property type="component" value="Unassembled WGS sequence"/>
</dbReference>
<dbReference type="GO" id="GO:0047661">
    <property type="term" value="F:amino-acid racemase activity"/>
    <property type="evidence" value="ECO:0007669"/>
    <property type="project" value="InterPro"/>
</dbReference>
<gene>
    <name evidence="2" type="ORF">DCC88_08070</name>
</gene>
<dbReference type="Gene3D" id="3.40.50.1860">
    <property type="match status" value="2"/>
</dbReference>
<sequence length="235" mass="26382">MSSNIVVGILAGMGPRSMISFLEKVIHYSHELYGAKNDSDYPNMLIYSLATPSYTVENIDHGSMKNCIQKGVESLKQAKVNYLAIPSNYAHTYYDFISSLIDVPVLNIVNETIKIMPKKYTFPALLATTPLIKTGYYQEELKKAAVTFFHDETLQNIVSELVISIKQTGLSTHSKNLWKSLYEYCEKNNCDSIISACTDLTPCLNNKIGEKSLFIMDSTDALALQCVKKYFEIDA</sequence>
<organism evidence="2 3">
    <name type="scientific">Spirobacillus cienkowskii</name>
    <dbReference type="NCBI Taxonomy" id="495820"/>
    <lineage>
        <taxon>Bacteria</taxon>
        <taxon>Pseudomonadati</taxon>
        <taxon>Bdellovibrionota</taxon>
        <taxon>Oligoflexia</taxon>
        <taxon>Silvanigrellales</taxon>
        <taxon>Spirobacillus</taxon>
    </lineage>
</organism>
<dbReference type="AlphaFoldDB" id="A0A369KPU2"/>
<evidence type="ECO:0000313" key="3">
    <source>
        <dbReference type="Proteomes" id="UP000253934"/>
    </source>
</evidence>
<evidence type="ECO:0000256" key="1">
    <source>
        <dbReference type="ARBA" id="ARBA00023235"/>
    </source>
</evidence>
<dbReference type="SUPFAM" id="SSF53681">
    <property type="entry name" value="Aspartate/glutamate racemase"/>
    <property type="match status" value="2"/>
</dbReference>
<comment type="caution">
    <text evidence="2">The sequence shown here is derived from an EMBL/GenBank/DDBJ whole genome shotgun (WGS) entry which is preliminary data.</text>
</comment>
<dbReference type="RefSeq" id="WP_338634897.1">
    <property type="nucleotide sequence ID" value="NZ_CP146516.1"/>
</dbReference>
<keyword evidence="3" id="KW-1185">Reference proteome</keyword>
<dbReference type="Pfam" id="PF01177">
    <property type="entry name" value="Asp_Glu_race"/>
    <property type="match status" value="1"/>
</dbReference>
<dbReference type="PANTHER" id="PTHR21198">
    <property type="entry name" value="GLUTAMATE RACEMASE"/>
    <property type="match status" value="1"/>
</dbReference>
<accession>A0A369KPU2</accession>
<evidence type="ECO:0000313" key="2">
    <source>
        <dbReference type="EMBL" id="RDB35848.1"/>
    </source>
</evidence>
<dbReference type="EMBL" id="QOVW01000073">
    <property type="protein sequence ID" value="RDB35848.1"/>
    <property type="molecule type" value="Genomic_DNA"/>
</dbReference>